<evidence type="ECO:0000313" key="1">
    <source>
        <dbReference type="EMBL" id="THH17596.1"/>
    </source>
</evidence>
<proteinExistence type="predicted"/>
<keyword evidence="2" id="KW-1185">Reference proteome</keyword>
<sequence>MAYPAKRSGVLWGSGLLVSAKHLCQWPLSEVATGMTRYKANSPSSFQDRSALLYIRKPAFRSTPDGAIKITPIFFFKTRHHRRVLWLELTAGKGGFCAQGVDEKMADVNLQSSGQFPVPEANGWIQEGVDERVEKRCLLGNRIRVLVAGRGGTRDTERLVFRTSKEKKD</sequence>
<name>A0A4S4LY47_9AGAM</name>
<protein>
    <submittedName>
        <fullName evidence="1">Uncharacterized protein</fullName>
    </submittedName>
</protein>
<evidence type="ECO:0000313" key="2">
    <source>
        <dbReference type="Proteomes" id="UP000310158"/>
    </source>
</evidence>
<reference evidence="1 2" key="1">
    <citation type="submission" date="2019-02" db="EMBL/GenBank/DDBJ databases">
        <title>Genome sequencing of the rare red list fungi Bondarzewia mesenterica.</title>
        <authorList>
            <person name="Buettner E."/>
            <person name="Kellner H."/>
        </authorList>
    </citation>
    <scope>NUCLEOTIDE SEQUENCE [LARGE SCALE GENOMIC DNA]</scope>
    <source>
        <strain evidence="1 2">DSM 108281</strain>
    </source>
</reference>
<organism evidence="1 2">
    <name type="scientific">Bondarzewia mesenterica</name>
    <dbReference type="NCBI Taxonomy" id="1095465"/>
    <lineage>
        <taxon>Eukaryota</taxon>
        <taxon>Fungi</taxon>
        <taxon>Dikarya</taxon>
        <taxon>Basidiomycota</taxon>
        <taxon>Agaricomycotina</taxon>
        <taxon>Agaricomycetes</taxon>
        <taxon>Russulales</taxon>
        <taxon>Bondarzewiaceae</taxon>
        <taxon>Bondarzewia</taxon>
    </lineage>
</organism>
<dbReference type="EMBL" id="SGPL01000105">
    <property type="protein sequence ID" value="THH17596.1"/>
    <property type="molecule type" value="Genomic_DNA"/>
</dbReference>
<accession>A0A4S4LY47</accession>
<dbReference type="AlphaFoldDB" id="A0A4S4LY47"/>
<gene>
    <name evidence="1" type="ORF">EW146_g3268</name>
</gene>
<dbReference type="Proteomes" id="UP000310158">
    <property type="component" value="Unassembled WGS sequence"/>
</dbReference>
<comment type="caution">
    <text evidence="1">The sequence shown here is derived from an EMBL/GenBank/DDBJ whole genome shotgun (WGS) entry which is preliminary data.</text>
</comment>